<dbReference type="InterPro" id="IPR045520">
    <property type="entry name" value="GPAT/DHAPAT_C"/>
</dbReference>
<dbReference type="GO" id="GO:0034587">
    <property type="term" value="P:piRNA processing"/>
    <property type="evidence" value="ECO:0007669"/>
    <property type="project" value="TreeGrafter"/>
</dbReference>
<protein>
    <recommendedName>
        <fullName evidence="1">GPAT/DHAPAT C-terminal domain-containing protein</fullName>
    </recommendedName>
</protein>
<dbReference type="GO" id="GO:0019432">
    <property type="term" value="P:triglyceride biosynthetic process"/>
    <property type="evidence" value="ECO:0007669"/>
    <property type="project" value="TreeGrafter"/>
</dbReference>
<dbReference type="Ensembl" id="ENSDCDT00010017222.1">
    <property type="protein sequence ID" value="ENSDCDP00010016222.1"/>
    <property type="gene ID" value="ENSDCDG00010007476.1"/>
</dbReference>
<reference evidence="2 3" key="1">
    <citation type="submission" date="2020-06" db="EMBL/GenBank/DDBJ databases">
        <authorList>
            <consortium name="Wellcome Sanger Institute Data Sharing"/>
        </authorList>
    </citation>
    <scope>NUCLEOTIDE SEQUENCE [LARGE SCALE GENOMIC DNA]</scope>
</reference>
<dbReference type="GO" id="GO:0008654">
    <property type="term" value="P:phospholipid biosynthetic process"/>
    <property type="evidence" value="ECO:0007669"/>
    <property type="project" value="TreeGrafter"/>
</dbReference>
<dbReference type="GO" id="GO:0006072">
    <property type="term" value="P:glycerol-3-phosphate metabolic process"/>
    <property type="evidence" value="ECO:0007669"/>
    <property type="project" value="TreeGrafter"/>
</dbReference>
<reference evidence="2" key="2">
    <citation type="submission" date="2025-08" db="UniProtKB">
        <authorList>
            <consortium name="Ensembl"/>
        </authorList>
    </citation>
    <scope>IDENTIFICATION</scope>
</reference>
<evidence type="ECO:0000259" key="1">
    <source>
        <dbReference type="Pfam" id="PF19277"/>
    </source>
</evidence>
<feature type="domain" description="GPAT/DHAPAT C-terminal" evidence="1">
    <location>
        <begin position="367"/>
        <end position="758"/>
    </location>
</feature>
<dbReference type="Pfam" id="PF19277">
    <property type="entry name" value="GPAT_C"/>
    <property type="match status" value="1"/>
</dbReference>
<name>A0AAY4B5S8_9TELE</name>
<dbReference type="GO" id="GO:0006631">
    <property type="term" value="P:fatty acid metabolic process"/>
    <property type="evidence" value="ECO:0007669"/>
    <property type="project" value="TreeGrafter"/>
</dbReference>
<dbReference type="GeneTree" id="ENSGT00520000055570"/>
<reference evidence="2" key="3">
    <citation type="submission" date="2025-09" db="UniProtKB">
        <authorList>
            <consortium name="Ensembl"/>
        </authorList>
    </citation>
    <scope>IDENTIFICATION</scope>
</reference>
<dbReference type="PANTHER" id="PTHR12563">
    <property type="entry name" value="GLYCEROL-3-PHOSPHATE ACYLTRANSFERASE"/>
    <property type="match status" value="1"/>
</dbReference>
<evidence type="ECO:0000313" key="2">
    <source>
        <dbReference type="Ensembl" id="ENSDCDP00010016222.1"/>
    </source>
</evidence>
<evidence type="ECO:0000313" key="3">
    <source>
        <dbReference type="Proteomes" id="UP000694580"/>
    </source>
</evidence>
<dbReference type="PANTHER" id="PTHR12563:SF15">
    <property type="entry name" value="GLYCEROL-3-PHOSPHATE ACYLTRANSFERASE 2, MITOCHONDRIAL"/>
    <property type="match status" value="1"/>
</dbReference>
<sequence length="794" mass="88802">MYFCLLLPRCSSLVMELERRGVCISTQPVTHSTLQRHRPMFCLVNNLKKQQTVTPFLGRFRPLVGQSCHQCNPGSLGHKFLQNSPSLGFKNILCVKETQTRYRGWLIRRVCCVLFVSSCRTFSSSTVDRMHRICSIPRVQKLLSCTISRSDDKSPDSAASIKNLVNASFSPVLLRLTGWILLKFFSVLFCSVQVNLNQMAALHKATQLKTPLVFVSVRQSSLDLFLIPLVLFCHSMRVPYCFSPVQVNNSWLRFVLQKMGVILFPAGVATEQDAETDDLYSTIMTSLVGALLQDGESISICVSQDSVHGSQWMARIRQAMSDNLVPDANLVPVGVSYDCPFGQCLLPRGGVLSALWFVLSLLCRDDKGSVRIHFAQAFSLKEMCETGRCCVDNWCPVQELPLTSILHKTDAVFGQKSVSSLLPSSWMPGLQPEERNISIALMLHLLYSTTSCMAVMSTHLLSSLMLHKHRKGVRLSVLCRDMVWLLEEVLFRGRDVGFAGSLVEVIYQALRLLSPYLLQASLPPRNDPLMVPQSNPTALLTLAHHSYIITHAFILEAVGASAVSAMLSEVARRGGTGEIDDLVLCQKELTDKATQLIYLLPAGYVPPCQSTEGFALDAVESLVRCGILMTEEVPCHTPVCDFMKKQCTTWYTTDDPDHSDSDCEEQDTCTYKLSHPVQCPEMLFFLCSLLNTQLRALCWAIECLHLLPTPLLESECLLRLHAYLKSRSNLDKIHYESASIDLAKMSIRTFSNLGVVTEENDGDDVYLDLNPAFLEAGNRHRLHQFVSQYLCTSF</sequence>
<accession>A0AAY4B5S8</accession>
<organism evidence="2 3">
    <name type="scientific">Denticeps clupeoides</name>
    <name type="common">denticle herring</name>
    <dbReference type="NCBI Taxonomy" id="299321"/>
    <lineage>
        <taxon>Eukaryota</taxon>
        <taxon>Metazoa</taxon>
        <taxon>Chordata</taxon>
        <taxon>Craniata</taxon>
        <taxon>Vertebrata</taxon>
        <taxon>Euteleostomi</taxon>
        <taxon>Actinopterygii</taxon>
        <taxon>Neopterygii</taxon>
        <taxon>Teleostei</taxon>
        <taxon>Clupei</taxon>
        <taxon>Clupeiformes</taxon>
        <taxon>Denticipitoidei</taxon>
        <taxon>Denticipitidae</taxon>
        <taxon>Denticeps</taxon>
    </lineage>
</organism>
<dbReference type="AlphaFoldDB" id="A0AAY4B5S8"/>
<keyword evidence="3" id="KW-1185">Reference proteome</keyword>
<dbReference type="GO" id="GO:0031966">
    <property type="term" value="C:mitochondrial membrane"/>
    <property type="evidence" value="ECO:0007669"/>
    <property type="project" value="TreeGrafter"/>
</dbReference>
<dbReference type="GO" id="GO:0004366">
    <property type="term" value="F:glycerol-3-phosphate O-acyltransferase activity"/>
    <property type="evidence" value="ECO:0007669"/>
    <property type="project" value="TreeGrafter"/>
</dbReference>
<gene>
    <name evidence="2" type="primary">GPAT2</name>
</gene>
<proteinExistence type="predicted"/>
<dbReference type="InterPro" id="IPR022284">
    <property type="entry name" value="GPAT/DHAPAT"/>
</dbReference>
<dbReference type="Proteomes" id="UP000694580">
    <property type="component" value="Chromosome 11"/>
</dbReference>